<dbReference type="GO" id="GO:0016746">
    <property type="term" value="F:acyltransferase activity"/>
    <property type="evidence" value="ECO:0007669"/>
    <property type="project" value="UniProtKB-KW"/>
</dbReference>
<name>A0ABV3ZGI4_9BACT</name>
<dbReference type="Proteomes" id="UP001560573">
    <property type="component" value="Unassembled WGS sequence"/>
</dbReference>
<feature type="transmembrane region" description="Helical" evidence="7">
    <location>
        <begin position="264"/>
        <end position="282"/>
    </location>
</feature>
<accession>A0ABV3ZGI4</accession>
<keyword evidence="9" id="KW-0808">Transferase</keyword>
<dbReference type="PANTHER" id="PTHR40074">
    <property type="entry name" value="O-ACETYLTRANSFERASE WECH"/>
    <property type="match status" value="1"/>
</dbReference>
<sequence length="396" mass="45319">MKGLIENLKTWLSRAFNTSVLVKSRMEWVDYLKGIIIILVVNKHVYAGLEVSGIPVPEMIKKANMVFFSFRMPLFFILSGLFVSSSFGKRGMNKFLSIKFENLIYPYLIWSVIEITLQVMFSGVANAHRSYKDYLHILYNPHVLDHFWYLPALFNTTIIYILLKTKLHLKTWMQLALGFVLYFSAQYVEDISILSDWMTYYLCFAIGDACSTLFFQESTQRLLKKPAVLLGIITLFVFTQIYYLNHPETFHLLGAVTNLGKLQLVGIALVGSLGMFALAFQLQERKIFRFLRVIGFHSLYIYVMHVMVAAATRIALARIFGIENAYLLLVVGTITGVTIPIIAYNLLIKDNVLSFLFSYSKNKTMRLKAEPAINPEVSTVKKISMNPVNDVKNICE</sequence>
<dbReference type="RefSeq" id="WP_369328919.1">
    <property type="nucleotide sequence ID" value="NZ_JAULBC010000002.1"/>
</dbReference>
<dbReference type="PANTHER" id="PTHR40074:SF2">
    <property type="entry name" value="O-ACETYLTRANSFERASE WECH"/>
    <property type="match status" value="1"/>
</dbReference>
<protein>
    <submittedName>
        <fullName evidence="9">Acyltransferase</fullName>
        <ecNumber evidence="9">2.3.1.-</ecNumber>
    </submittedName>
</protein>
<evidence type="ECO:0000259" key="8">
    <source>
        <dbReference type="Pfam" id="PF01757"/>
    </source>
</evidence>
<keyword evidence="3" id="KW-1003">Cell membrane</keyword>
<reference evidence="9 10" key="1">
    <citation type="submission" date="2023-07" db="EMBL/GenBank/DDBJ databases">
        <authorList>
            <person name="Lian W.-H."/>
        </authorList>
    </citation>
    <scope>NUCLEOTIDE SEQUENCE [LARGE SCALE GENOMIC DNA]</scope>
    <source>
        <strain evidence="9 10">SYSU DXS3180</strain>
    </source>
</reference>
<comment type="subcellular location">
    <subcellularLocation>
        <location evidence="1">Cell membrane</location>
        <topology evidence="1">Multi-pass membrane protein</topology>
    </subcellularLocation>
</comment>
<evidence type="ECO:0000256" key="6">
    <source>
        <dbReference type="ARBA" id="ARBA00023136"/>
    </source>
</evidence>
<gene>
    <name evidence="9" type="ORF">QTN47_08435</name>
</gene>
<dbReference type="EC" id="2.3.1.-" evidence="9"/>
<keyword evidence="10" id="KW-1185">Reference proteome</keyword>
<evidence type="ECO:0000256" key="5">
    <source>
        <dbReference type="ARBA" id="ARBA00022989"/>
    </source>
</evidence>
<evidence type="ECO:0000256" key="1">
    <source>
        <dbReference type="ARBA" id="ARBA00004651"/>
    </source>
</evidence>
<keyword evidence="6 7" id="KW-0472">Membrane</keyword>
<feature type="domain" description="Acyltransferase 3" evidence="8">
    <location>
        <begin position="27"/>
        <end position="344"/>
    </location>
</feature>
<feature type="transmembrane region" description="Helical" evidence="7">
    <location>
        <begin position="146"/>
        <end position="162"/>
    </location>
</feature>
<proteinExistence type="inferred from homology"/>
<dbReference type="Pfam" id="PF01757">
    <property type="entry name" value="Acyl_transf_3"/>
    <property type="match status" value="1"/>
</dbReference>
<feature type="transmembrane region" description="Helical" evidence="7">
    <location>
        <begin position="227"/>
        <end position="244"/>
    </location>
</feature>
<keyword evidence="5 7" id="KW-1133">Transmembrane helix</keyword>
<feature type="transmembrane region" description="Helical" evidence="7">
    <location>
        <begin position="66"/>
        <end position="83"/>
    </location>
</feature>
<comment type="similarity">
    <text evidence="2">Belongs to the acyltransferase 3 family.</text>
</comment>
<feature type="transmembrane region" description="Helical" evidence="7">
    <location>
        <begin position="326"/>
        <end position="347"/>
    </location>
</feature>
<dbReference type="InterPro" id="IPR002656">
    <property type="entry name" value="Acyl_transf_3_dom"/>
</dbReference>
<keyword evidence="4 7" id="KW-0812">Transmembrane</keyword>
<evidence type="ECO:0000313" key="9">
    <source>
        <dbReference type="EMBL" id="MEX6687514.1"/>
    </source>
</evidence>
<evidence type="ECO:0000313" key="10">
    <source>
        <dbReference type="Proteomes" id="UP001560573"/>
    </source>
</evidence>
<organism evidence="9 10">
    <name type="scientific">Danxiaibacter flavus</name>
    <dbReference type="NCBI Taxonomy" id="3049108"/>
    <lineage>
        <taxon>Bacteria</taxon>
        <taxon>Pseudomonadati</taxon>
        <taxon>Bacteroidota</taxon>
        <taxon>Chitinophagia</taxon>
        <taxon>Chitinophagales</taxon>
        <taxon>Chitinophagaceae</taxon>
        <taxon>Danxiaibacter</taxon>
    </lineage>
</organism>
<comment type="caution">
    <text evidence="9">The sequence shown here is derived from an EMBL/GenBank/DDBJ whole genome shotgun (WGS) entry which is preliminary data.</text>
</comment>
<feature type="transmembrane region" description="Helical" evidence="7">
    <location>
        <begin position="104"/>
        <end position="126"/>
    </location>
</feature>
<feature type="transmembrane region" description="Helical" evidence="7">
    <location>
        <begin position="294"/>
        <end position="320"/>
    </location>
</feature>
<evidence type="ECO:0000256" key="7">
    <source>
        <dbReference type="SAM" id="Phobius"/>
    </source>
</evidence>
<evidence type="ECO:0000256" key="3">
    <source>
        <dbReference type="ARBA" id="ARBA00022475"/>
    </source>
</evidence>
<keyword evidence="9" id="KW-0012">Acyltransferase</keyword>
<dbReference type="EMBL" id="JAULBC010000002">
    <property type="protein sequence ID" value="MEX6687514.1"/>
    <property type="molecule type" value="Genomic_DNA"/>
</dbReference>
<evidence type="ECO:0000256" key="2">
    <source>
        <dbReference type="ARBA" id="ARBA00007400"/>
    </source>
</evidence>
<evidence type="ECO:0000256" key="4">
    <source>
        <dbReference type="ARBA" id="ARBA00022692"/>
    </source>
</evidence>
<feature type="transmembrane region" description="Helical" evidence="7">
    <location>
        <begin position="197"/>
        <end position="215"/>
    </location>
</feature>